<dbReference type="Proteomes" id="UP000249547">
    <property type="component" value="Unassembled WGS sequence"/>
</dbReference>
<feature type="domain" description="NTF2 fold" evidence="1">
    <location>
        <begin position="42"/>
        <end position="109"/>
    </location>
</feature>
<evidence type="ECO:0000259" key="1">
    <source>
        <dbReference type="Pfam" id="PF15631"/>
    </source>
</evidence>
<reference evidence="2 3" key="1">
    <citation type="submission" date="2018-06" db="EMBL/GenBank/DDBJ databases">
        <title>Genomic Encyclopedia of Archaeal and Bacterial Type Strains, Phase II (KMG-II): from individual species to whole genera.</title>
        <authorList>
            <person name="Goeker M."/>
        </authorList>
    </citation>
    <scope>NUCLEOTIDE SEQUENCE [LARGE SCALE GENOMIC DNA]</scope>
    <source>
        <strain evidence="2 3">DSM 23857</strain>
    </source>
</reference>
<sequence>MKILLSSLLLVGMIVFIMHPAKSLQGNTQIIGPNDVIPNSITAEKIAETLFVTRFGKKVIEKQKPFKVTMKDSTVCIVEGTLPKGYRGGTAYIELRKRDCLVLKLWHSK</sequence>
<dbReference type="OrthoDB" id="679072at2"/>
<dbReference type="Pfam" id="PF15631">
    <property type="entry name" value="Imm-NTF2-2"/>
    <property type="match status" value="1"/>
</dbReference>
<accession>A0A327Q885</accession>
<protein>
    <submittedName>
        <fullName evidence="2">NTF2 fold immunity protein of polymorphic toxin system component</fullName>
    </submittedName>
</protein>
<dbReference type="AlphaFoldDB" id="A0A327Q885"/>
<gene>
    <name evidence="2" type="ORF">LX64_04218</name>
</gene>
<evidence type="ECO:0000313" key="2">
    <source>
        <dbReference type="EMBL" id="RAJ00511.1"/>
    </source>
</evidence>
<evidence type="ECO:0000313" key="3">
    <source>
        <dbReference type="Proteomes" id="UP000249547"/>
    </source>
</evidence>
<dbReference type="EMBL" id="QLLL01000008">
    <property type="protein sequence ID" value="RAJ00511.1"/>
    <property type="molecule type" value="Genomic_DNA"/>
</dbReference>
<dbReference type="InterPro" id="IPR028921">
    <property type="entry name" value="NTF2_fold_dom"/>
</dbReference>
<organism evidence="2 3">
    <name type="scientific">Chitinophaga skermanii</name>
    <dbReference type="NCBI Taxonomy" id="331697"/>
    <lineage>
        <taxon>Bacteria</taxon>
        <taxon>Pseudomonadati</taxon>
        <taxon>Bacteroidota</taxon>
        <taxon>Chitinophagia</taxon>
        <taxon>Chitinophagales</taxon>
        <taxon>Chitinophagaceae</taxon>
        <taxon>Chitinophaga</taxon>
    </lineage>
</organism>
<dbReference type="RefSeq" id="WP_111599620.1">
    <property type="nucleotide sequence ID" value="NZ_QLLL01000008.1"/>
</dbReference>
<name>A0A327Q885_9BACT</name>
<comment type="caution">
    <text evidence="2">The sequence shown here is derived from an EMBL/GenBank/DDBJ whole genome shotgun (WGS) entry which is preliminary data.</text>
</comment>
<keyword evidence="3" id="KW-1185">Reference proteome</keyword>
<proteinExistence type="predicted"/>